<organism evidence="2 3">
    <name type="scientific">Petropleomorpha daqingensis</name>
    <dbReference type="NCBI Taxonomy" id="2026353"/>
    <lineage>
        <taxon>Bacteria</taxon>
        <taxon>Bacillati</taxon>
        <taxon>Actinomycetota</taxon>
        <taxon>Actinomycetes</taxon>
        <taxon>Geodermatophilales</taxon>
        <taxon>Geodermatophilaceae</taxon>
        <taxon>Petropleomorpha</taxon>
    </lineage>
</organism>
<keyword evidence="3" id="KW-1185">Reference proteome</keyword>
<dbReference type="Proteomes" id="UP000541969">
    <property type="component" value="Unassembled WGS sequence"/>
</dbReference>
<dbReference type="AlphaFoldDB" id="A0A853CEJ3"/>
<proteinExistence type="predicted"/>
<gene>
    <name evidence="2" type="ORF">GGQ55_001747</name>
</gene>
<evidence type="ECO:0000313" key="2">
    <source>
        <dbReference type="EMBL" id="NYJ05469.1"/>
    </source>
</evidence>
<dbReference type="RefSeq" id="WP_179716117.1">
    <property type="nucleotide sequence ID" value="NZ_JACBZT010000001.1"/>
</dbReference>
<comment type="caution">
    <text evidence="2">The sequence shown here is derived from an EMBL/GenBank/DDBJ whole genome shotgun (WGS) entry which is preliminary data.</text>
</comment>
<name>A0A853CEJ3_9ACTN</name>
<protein>
    <submittedName>
        <fullName evidence="2">Uncharacterized protein</fullName>
    </submittedName>
</protein>
<feature type="compositionally biased region" description="Polar residues" evidence="1">
    <location>
        <begin position="60"/>
        <end position="74"/>
    </location>
</feature>
<reference evidence="2 3" key="1">
    <citation type="submission" date="2020-07" db="EMBL/GenBank/DDBJ databases">
        <title>Sequencing the genomes of 1000 actinobacteria strains.</title>
        <authorList>
            <person name="Klenk H.-P."/>
        </authorList>
    </citation>
    <scope>NUCLEOTIDE SEQUENCE [LARGE SCALE GENOMIC DNA]</scope>
    <source>
        <strain evidence="2 3">DSM 104001</strain>
    </source>
</reference>
<feature type="region of interest" description="Disordered" evidence="1">
    <location>
        <begin position="53"/>
        <end position="74"/>
    </location>
</feature>
<sequence length="74" mass="8045">MAHEAKREAQEALFTAIKDQAETNMKSALRAPEKAHLLLELAEAYRLAAGGPMPEMASARQRSNGATHQEAATR</sequence>
<accession>A0A853CEJ3</accession>
<dbReference type="EMBL" id="JACBZT010000001">
    <property type="protein sequence ID" value="NYJ05469.1"/>
    <property type="molecule type" value="Genomic_DNA"/>
</dbReference>
<evidence type="ECO:0000256" key="1">
    <source>
        <dbReference type="SAM" id="MobiDB-lite"/>
    </source>
</evidence>
<evidence type="ECO:0000313" key="3">
    <source>
        <dbReference type="Proteomes" id="UP000541969"/>
    </source>
</evidence>